<feature type="region of interest" description="Disordered" evidence="1">
    <location>
        <begin position="194"/>
        <end position="221"/>
    </location>
</feature>
<dbReference type="InterPro" id="IPR027417">
    <property type="entry name" value="P-loop_NTPase"/>
</dbReference>
<feature type="compositionally biased region" description="Basic and acidic residues" evidence="1">
    <location>
        <begin position="111"/>
        <end position="121"/>
    </location>
</feature>
<proteinExistence type="predicted"/>
<sequence>MEGSLRYNRRRSGYEPSDTENEWPNSPRRERDTNVEFENMGYDQGRSTSHLRTLKFEAPPRRRHSKSPYKPRGEDGTARSPLHNSDLRRNISPLSRRTHSVGENVGPFSESESRTNPDYRENVGPFSKYEHRTNSDGRGNLSPFSRSERSTNPDDRGNVSLFISERRRHISPYRPGGEDHGLNGDKIVTSGRKQSLKLANQDVRVSEKSNHSRRAVSAPRSNLREMGQKIKIKYEYDRGEQRKELDASHKHGPPVGEINEIVANAKISKWLETPTPNFDSADSISPGDIFFSREYTAFPNSIFPPNGGVDQNGSHPKPQVLVDRNPSSHLGNKVNLNFNHNSRSMSQTTTNSSAAVSRQSSNVSDSSGRTSASTKKFVANRRKSQIEPWFSCLKKGSCRTSNKSPEKDRPFDETSFIEKAIVIENLRPFWADKHQPASLNGFTCHKKEALLLQQLACNVTFPHILLKGPPGADKKALTVALLREIYGEPVWNISHDLRYFHILVDLLLLPMETSLLRSKPKILGTGLSCSGSMACNQDGDMP</sequence>
<keyword evidence="3" id="KW-1185">Reference proteome</keyword>
<feature type="compositionally biased region" description="Low complexity" evidence="1">
    <location>
        <begin position="357"/>
        <end position="367"/>
    </location>
</feature>
<name>A0AAD2DN29_9LAMI</name>
<reference evidence="2" key="1">
    <citation type="submission" date="2023-05" db="EMBL/GenBank/DDBJ databases">
        <authorList>
            <person name="Huff M."/>
        </authorList>
    </citation>
    <scope>NUCLEOTIDE SEQUENCE</scope>
</reference>
<protein>
    <submittedName>
        <fullName evidence="2">Uncharacterized protein</fullName>
    </submittedName>
</protein>
<dbReference type="EMBL" id="OU503038">
    <property type="protein sequence ID" value="CAI9757840.1"/>
    <property type="molecule type" value="Genomic_DNA"/>
</dbReference>
<feature type="region of interest" description="Disordered" evidence="1">
    <location>
        <begin position="302"/>
        <end position="378"/>
    </location>
</feature>
<dbReference type="Proteomes" id="UP000834106">
    <property type="component" value="Chromosome 3"/>
</dbReference>
<dbReference type="Gene3D" id="3.40.50.300">
    <property type="entry name" value="P-loop containing nucleotide triphosphate hydrolases"/>
    <property type="match status" value="1"/>
</dbReference>
<feature type="region of interest" description="Disordered" evidence="1">
    <location>
        <begin position="1"/>
        <end position="161"/>
    </location>
</feature>
<evidence type="ECO:0000313" key="3">
    <source>
        <dbReference type="Proteomes" id="UP000834106"/>
    </source>
</evidence>
<feature type="compositionally biased region" description="Polar residues" evidence="1">
    <location>
        <begin position="325"/>
        <end position="356"/>
    </location>
</feature>
<dbReference type="AlphaFoldDB" id="A0AAD2DN29"/>
<gene>
    <name evidence="2" type="ORF">FPE_LOCUS5270</name>
</gene>
<accession>A0AAD2DN29</accession>
<feature type="compositionally biased region" description="Basic and acidic residues" evidence="1">
    <location>
        <begin position="146"/>
        <end position="157"/>
    </location>
</feature>
<evidence type="ECO:0000256" key="1">
    <source>
        <dbReference type="SAM" id="MobiDB-lite"/>
    </source>
</evidence>
<evidence type="ECO:0000313" key="2">
    <source>
        <dbReference type="EMBL" id="CAI9757840.1"/>
    </source>
</evidence>
<organism evidence="2 3">
    <name type="scientific">Fraxinus pennsylvanica</name>
    <dbReference type="NCBI Taxonomy" id="56036"/>
    <lineage>
        <taxon>Eukaryota</taxon>
        <taxon>Viridiplantae</taxon>
        <taxon>Streptophyta</taxon>
        <taxon>Embryophyta</taxon>
        <taxon>Tracheophyta</taxon>
        <taxon>Spermatophyta</taxon>
        <taxon>Magnoliopsida</taxon>
        <taxon>eudicotyledons</taxon>
        <taxon>Gunneridae</taxon>
        <taxon>Pentapetalae</taxon>
        <taxon>asterids</taxon>
        <taxon>lamiids</taxon>
        <taxon>Lamiales</taxon>
        <taxon>Oleaceae</taxon>
        <taxon>Oleeae</taxon>
        <taxon>Fraxinus</taxon>
    </lineage>
</organism>